<dbReference type="Pfam" id="PF03140">
    <property type="entry name" value="DUF247"/>
    <property type="match status" value="1"/>
</dbReference>
<name>A0AAV9L7F3_9SOLN</name>
<evidence type="ECO:0000313" key="2">
    <source>
        <dbReference type="EMBL" id="KAK4721660.1"/>
    </source>
</evidence>
<accession>A0AAV9L7F3</accession>
<keyword evidence="1" id="KW-1133">Transmembrane helix</keyword>
<keyword evidence="3" id="KW-1185">Reference proteome</keyword>
<evidence type="ECO:0000256" key="1">
    <source>
        <dbReference type="SAM" id="Phobius"/>
    </source>
</evidence>
<evidence type="ECO:0000313" key="3">
    <source>
        <dbReference type="Proteomes" id="UP001311915"/>
    </source>
</evidence>
<dbReference type="EMBL" id="JAWPEI010000007">
    <property type="protein sequence ID" value="KAK4721660.1"/>
    <property type="molecule type" value="Genomic_DNA"/>
</dbReference>
<keyword evidence="1" id="KW-0812">Transmembrane</keyword>
<dbReference type="InterPro" id="IPR004158">
    <property type="entry name" value="DUF247_pln"/>
</dbReference>
<dbReference type="Proteomes" id="UP001311915">
    <property type="component" value="Unassembled WGS sequence"/>
</dbReference>
<dbReference type="AlphaFoldDB" id="A0AAV9L7F3"/>
<dbReference type="PANTHER" id="PTHR31170">
    <property type="entry name" value="BNAC04G53230D PROTEIN"/>
    <property type="match status" value="1"/>
</dbReference>
<feature type="transmembrane region" description="Helical" evidence="1">
    <location>
        <begin position="340"/>
        <end position="364"/>
    </location>
</feature>
<organism evidence="2 3">
    <name type="scientific">Solanum pinnatisectum</name>
    <name type="common">tansyleaf nightshade</name>
    <dbReference type="NCBI Taxonomy" id="50273"/>
    <lineage>
        <taxon>Eukaryota</taxon>
        <taxon>Viridiplantae</taxon>
        <taxon>Streptophyta</taxon>
        <taxon>Embryophyta</taxon>
        <taxon>Tracheophyta</taxon>
        <taxon>Spermatophyta</taxon>
        <taxon>Magnoliopsida</taxon>
        <taxon>eudicotyledons</taxon>
        <taxon>Gunneridae</taxon>
        <taxon>Pentapetalae</taxon>
        <taxon>asterids</taxon>
        <taxon>lamiids</taxon>
        <taxon>Solanales</taxon>
        <taxon>Solanaceae</taxon>
        <taxon>Solanoideae</taxon>
        <taxon>Solaneae</taxon>
        <taxon>Solanum</taxon>
    </lineage>
</organism>
<protein>
    <submittedName>
        <fullName evidence="2">Uncharacterized protein</fullName>
    </submittedName>
</protein>
<proteinExistence type="predicted"/>
<gene>
    <name evidence="2" type="ORF">R3W88_011893</name>
</gene>
<reference evidence="2 3" key="1">
    <citation type="submission" date="2023-10" db="EMBL/GenBank/DDBJ databases">
        <title>Genome-Wide Identification Analysis in wild type Solanum Pinnatisectum Reveals Some Genes Defensing Phytophthora Infestans.</title>
        <authorList>
            <person name="Sun C."/>
        </authorList>
    </citation>
    <scope>NUCLEOTIDE SEQUENCE [LARGE SCALE GENOMIC DNA]</scope>
    <source>
        <strain evidence="2">LQN</strain>
        <tissue evidence="2">Leaf</tissue>
    </source>
</reference>
<dbReference type="PANTHER" id="PTHR31170:SF25">
    <property type="entry name" value="BNAA09G04570D PROTEIN"/>
    <property type="match status" value="1"/>
</dbReference>
<sequence length="369" mass="42880">MEKYKLRYLQRFLRRKMGINDVESCINAMNKLKNCALACYDDIELEGQILDGNIVVKFSEMLLLDGCFVIEYIREHCKVIPFGEERIIKRECIRKQLKRDLLLVENQLPFFVLTTLHDMSKEDEKIPFINMVKHSFSLSNKSFVETEGNDEKIKHLFQLVHMCMSCRPSKVKTRQIRNRSLSGVSFTHIGNIFMRSLDRENDNDLGGNASLFDINFENGLMTIPCFRVVDDIETLMRNLIAYEQQSSDVHLRYFSDFAVFMDYLIDSDKNVSLLRMNGIIVNKIGDDKEVANFFNKIGKGIVVSADYYYEEECRKAVQYCEKPLNRIKANFRHNYFNTPWAGISTLAAIILLLLTVTQTVLSFLSTLKK</sequence>
<keyword evidence="1" id="KW-0472">Membrane</keyword>
<comment type="caution">
    <text evidence="2">The sequence shown here is derived from an EMBL/GenBank/DDBJ whole genome shotgun (WGS) entry which is preliminary data.</text>
</comment>